<feature type="non-terminal residue" evidence="5">
    <location>
        <position position="158"/>
    </location>
</feature>
<dbReference type="EMBL" id="QDEB01021673">
    <property type="protein sequence ID" value="RZC40932.1"/>
    <property type="molecule type" value="Genomic_DNA"/>
</dbReference>
<keyword evidence="2" id="KW-0963">Cytoplasm</keyword>
<proteinExistence type="predicted"/>
<evidence type="ECO:0000256" key="2">
    <source>
        <dbReference type="ARBA" id="ARBA00022490"/>
    </source>
</evidence>
<dbReference type="GO" id="GO:0005737">
    <property type="term" value="C:cytoplasm"/>
    <property type="evidence" value="ECO:0007669"/>
    <property type="project" value="UniProtKB-SubCell"/>
</dbReference>
<dbReference type="SUPFAM" id="SSF52058">
    <property type="entry name" value="L domain-like"/>
    <property type="match status" value="1"/>
</dbReference>
<comment type="subcellular location">
    <subcellularLocation>
        <location evidence="1">Cytoplasm</location>
    </subcellularLocation>
</comment>
<comment type="caution">
    <text evidence="5">The sequence shown here is derived from an EMBL/GenBank/DDBJ whole genome shotgun (WGS) entry which is preliminary data.</text>
</comment>
<organism evidence="5 6">
    <name type="scientific">Asbolus verrucosus</name>
    <name type="common">Desert ironclad beetle</name>
    <dbReference type="NCBI Taxonomy" id="1661398"/>
    <lineage>
        <taxon>Eukaryota</taxon>
        <taxon>Metazoa</taxon>
        <taxon>Ecdysozoa</taxon>
        <taxon>Arthropoda</taxon>
        <taxon>Hexapoda</taxon>
        <taxon>Insecta</taxon>
        <taxon>Pterygota</taxon>
        <taxon>Neoptera</taxon>
        <taxon>Endopterygota</taxon>
        <taxon>Coleoptera</taxon>
        <taxon>Polyphaga</taxon>
        <taxon>Cucujiformia</taxon>
        <taxon>Tenebrionidae</taxon>
        <taxon>Pimeliinae</taxon>
        <taxon>Asbolus</taxon>
    </lineage>
</organism>
<dbReference type="Gene3D" id="3.80.10.10">
    <property type="entry name" value="Ribonuclease Inhibitor"/>
    <property type="match status" value="1"/>
</dbReference>
<dbReference type="STRING" id="1661398.A0A482W721"/>
<evidence type="ECO:0000313" key="5">
    <source>
        <dbReference type="EMBL" id="RZC40932.1"/>
    </source>
</evidence>
<evidence type="ECO:0000313" key="6">
    <source>
        <dbReference type="Proteomes" id="UP000292052"/>
    </source>
</evidence>
<accession>A0A482W721</accession>
<gene>
    <name evidence="5" type="ORF">BDFB_010304</name>
</gene>
<keyword evidence="4" id="KW-0677">Repeat</keyword>
<reference evidence="5 6" key="1">
    <citation type="submission" date="2017-03" db="EMBL/GenBank/DDBJ databases">
        <title>Genome of the blue death feigning beetle - Asbolus verrucosus.</title>
        <authorList>
            <person name="Rider S.D."/>
        </authorList>
    </citation>
    <scope>NUCLEOTIDE SEQUENCE [LARGE SCALE GENOMIC DNA]</scope>
    <source>
        <strain evidence="5">Butters</strain>
        <tissue evidence="5">Head and leg muscle</tissue>
    </source>
</reference>
<protein>
    <submittedName>
        <fullName evidence="5">Leucine-rich repeat-containing protein 51</fullName>
    </submittedName>
</protein>
<sequence>MQIDEKRELETSKPVDFSLKKLKSLEATGPEQARASRLGGVPERGAQRKKFLTRSVWLNNNKLKNIKNLDAFVDSILEFPEQLGWIDFSFNHISEIHDSILKYPALKIVYFHGNCIDSLDQVLKLRNLKVLKTVTFHGNPISNLTHYRSYIIAALPQV</sequence>
<keyword evidence="3" id="KW-0433">Leucine-rich repeat</keyword>
<dbReference type="Proteomes" id="UP000292052">
    <property type="component" value="Unassembled WGS sequence"/>
</dbReference>
<dbReference type="PANTHER" id="PTHR46545">
    <property type="entry name" value="LEUCINE-RICH REPEAT-CONTAINING PROTEIN 51"/>
    <property type="match status" value="1"/>
</dbReference>
<dbReference type="OrthoDB" id="676979at2759"/>
<keyword evidence="6" id="KW-1185">Reference proteome</keyword>
<dbReference type="AlphaFoldDB" id="A0A482W721"/>
<dbReference type="PANTHER" id="PTHR46545:SF1">
    <property type="entry name" value="LEUCINE-RICH REPEAT-CONTAINING PROTEIN 51"/>
    <property type="match status" value="1"/>
</dbReference>
<evidence type="ECO:0000256" key="1">
    <source>
        <dbReference type="ARBA" id="ARBA00004496"/>
    </source>
</evidence>
<evidence type="ECO:0000256" key="4">
    <source>
        <dbReference type="ARBA" id="ARBA00022737"/>
    </source>
</evidence>
<dbReference type="InterPro" id="IPR032675">
    <property type="entry name" value="LRR_dom_sf"/>
</dbReference>
<evidence type="ECO:0000256" key="3">
    <source>
        <dbReference type="ARBA" id="ARBA00022614"/>
    </source>
</evidence>
<name>A0A482W721_ASBVE</name>
<dbReference type="Pfam" id="PF14580">
    <property type="entry name" value="LRR_9"/>
    <property type="match status" value="1"/>
</dbReference>